<evidence type="ECO:0000313" key="6">
    <source>
        <dbReference type="Proteomes" id="UP001596435"/>
    </source>
</evidence>
<dbReference type="InterPro" id="IPR020084">
    <property type="entry name" value="NUDIX_hydrolase_CS"/>
</dbReference>
<organism evidence="5 6">
    <name type="scientific">Kitasatospora paranensis</name>
    <dbReference type="NCBI Taxonomy" id="258053"/>
    <lineage>
        <taxon>Bacteria</taxon>
        <taxon>Bacillati</taxon>
        <taxon>Actinomycetota</taxon>
        <taxon>Actinomycetes</taxon>
        <taxon>Kitasatosporales</taxon>
        <taxon>Streptomycetaceae</taxon>
        <taxon>Kitasatospora</taxon>
    </lineage>
</organism>
<keyword evidence="6" id="KW-1185">Reference proteome</keyword>
<evidence type="ECO:0000259" key="4">
    <source>
        <dbReference type="PROSITE" id="PS51462"/>
    </source>
</evidence>
<reference evidence="6" key="1">
    <citation type="journal article" date="2019" name="Int. J. Syst. Evol. Microbiol.">
        <title>The Global Catalogue of Microorganisms (GCM) 10K type strain sequencing project: providing services to taxonomists for standard genome sequencing and annotation.</title>
        <authorList>
            <consortium name="The Broad Institute Genomics Platform"/>
            <consortium name="The Broad Institute Genome Sequencing Center for Infectious Disease"/>
            <person name="Wu L."/>
            <person name="Ma J."/>
        </authorList>
    </citation>
    <scope>NUCLEOTIDE SEQUENCE [LARGE SCALE GENOMIC DNA]</scope>
    <source>
        <strain evidence="6">CGMCC 1.12859</strain>
    </source>
</reference>
<comment type="caution">
    <text evidence="5">The sequence shown here is derived from an EMBL/GenBank/DDBJ whole genome shotgun (WGS) entry which is preliminary data.</text>
</comment>
<dbReference type="Pfam" id="PF00293">
    <property type="entry name" value="NUDIX"/>
    <property type="match status" value="1"/>
</dbReference>
<proteinExistence type="predicted"/>
<sequence length="189" mass="20384">MADDGNRRRLDRQVLHDGPYLRLLADTVEGLAPPGVYEHVEVSDAVRVVAVDADGLVLLVQDEFYLTGRRMTHLPGGGIEPGEEAPAAAARELEEETGWRASAWQRLGLIHPLPSSTAAVTHLFLARDLTPGRIARDTTEEHMTVHRATPAEVLAMVHDGTITEAGSVAAILQAAHLLRPGNGDRRSDG</sequence>
<name>A0ABW2FW28_9ACTN</name>
<evidence type="ECO:0000313" key="5">
    <source>
        <dbReference type="EMBL" id="MFC7180329.1"/>
    </source>
</evidence>
<dbReference type="Gene3D" id="3.90.79.10">
    <property type="entry name" value="Nucleoside Triphosphate Pyrophosphohydrolase"/>
    <property type="match status" value="1"/>
</dbReference>
<accession>A0ABW2FW28</accession>
<dbReference type="InterPro" id="IPR000086">
    <property type="entry name" value="NUDIX_hydrolase_dom"/>
</dbReference>
<dbReference type="InterPro" id="IPR015797">
    <property type="entry name" value="NUDIX_hydrolase-like_dom_sf"/>
</dbReference>
<comment type="cofactor">
    <cofactor evidence="1">
        <name>Mg(2+)</name>
        <dbReference type="ChEBI" id="CHEBI:18420"/>
    </cofactor>
</comment>
<dbReference type="PROSITE" id="PS00893">
    <property type="entry name" value="NUDIX_BOX"/>
    <property type="match status" value="1"/>
</dbReference>
<dbReference type="SUPFAM" id="SSF55811">
    <property type="entry name" value="Nudix"/>
    <property type="match status" value="1"/>
</dbReference>
<keyword evidence="2" id="KW-0378">Hydrolase</keyword>
<dbReference type="PANTHER" id="PTHR43046">
    <property type="entry name" value="GDP-MANNOSE MANNOSYL HYDROLASE"/>
    <property type="match status" value="1"/>
</dbReference>
<evidence type="ECO:0000256" key="2">
    <source>
        <dbReference type="ARBA" id="ARBA00022801"/>
    </source>
</evidence>
<dbReference type="PROSITE" id="PS51462">
    <property type="entry name" value="NUDIX"/>
    <property type="match status" value="1"/>
</dbReference>
<evidence type="ECO:0000256" key="3">
    <source>
        <dbReference type="ARBA" id="ARBA00022842"/>
    </source>
</evidence>
<dbReference type="PANTHER" id="PTHR43046:SF12">
    <property type="entry name" value="GDP-MANNOSE MANNOSYL HYDROLASE"/>
    <property type="match status" value="1"/>
</dbReference>
<evidence type="ECO:0000256" key="1">
    <source>
        <dbReference type="ARBA" id="ARBA00001946"/>
    </source>
</evidence>
<dbReference type="EMBL" id="JBHTAJ010000018">
    <property type="protein sequence ID" value="MFC7180329.1"/>
    <property type="molecule type" value="Genomic_DNA"/>
</dbReference>
<feature type="domain" description="Nudix hydrolase" evidence="4">
    <location>
        <begin position="41"/>
        <end position="170"/>
    </location>
</feature>
<protein>
    <submittedName>
        <fullName evidence="5">NUDIX domain-containing protein</fullName>
    </submittedName>
</protein>
<dbReference type="RefSeq" id="WP_345705031.1">
    <property type="nucleotide sequence ID" value="NZ_BAABKV010000001.1"/>
</dbReference>
<dbReference type="Proteomes" id="UP001596435">
    <property type="component" value="Unassembled WGS sequence"/>
</dbReference>
<gene>
    <name evidence="5" type="ORF">ACFQMG_12265</name>
</gene>
<keyword evidence="3" id="KW-0460">Magnesium</keyword>